<feature type="compositionally biased region" description="Basic residues" evidence="4">
    <location>
        <begin position="1"/>
        <end position="25"/>
    </location>
</feature>
<evidence type="ECO:0000313" key="5">
    <source>
        <dbReference type="EMBL" id="TMI72402.1"/>
    </source>
</evidence>
<evidence type="ECO:0000256" key="2">
    <source>
        <dbReference type="PIRSR" id="PIRSR039026-1"/>
    </source>
</evidence>
<comment type="caution">
    <text evidence="5">The sequence shown here is derived from an EMBL/GenBank/DDBJ whole genome shotgun (WGS) entry which is preliminary data.</text>
</comment>
<dbReference type="PIRSF" id="PIRSF039026">
    <property type="entry name" value="SiaP"/>
    <property type="match status" value="1"/>
</dbReference>
<feature type="binding site" evidence="2">
    <location>
        <position position="186"/>
    </location>
    <ligand>
        <name>substrate</name>
    </ligand>
</feature>
<dbReference type="EMBL" id="VBAP01000089">
    <property type="protein sequence ID" value="TMI72402.1"/>
    <property type="molecule type" value="Genomic_DNA"/>
</dbReference>
<dbReference type="InterPro" id="IPR019546">
    <property type="entry name" value="TAT_signal_bac_arc"/>
</dbReference>
<dbReference type="Proteomes" id="UP000318834">
    <property type="component" value="Unassembled WGS sequence"/>
</dbReference>
<dbReference type="CDD" id="cd13604">
    <property type="entry name" value="PBP2_TRAP_ketoacid_lactate_like"/>
    <property type="match status" value="1"/>
</dbReference>
<keyword evidence="1" id="KW-0732">Signal</keyword>
<protein>
    <submittedName>
        <fullName evidence="5">TRAP transporter substrate-binding protein</fullName>
    </submittedName>
</protein>
<evidence type="ECO:0000256" key="3">
    <source>
        <dbReference type="PIRSR" id="PIRSR039026-2"/>
    </source>
</evidence>
<dbReference type="NCBIfam" id="TIGR01409">
    <property type="entry name" value="TAT_signal_seq"/>
    <property type="match status" value="1"/>
</dbReference>
<accession>A0A537IMR7</accession>
<feature type="region of interest" description="Disordered" evidence="4">
    <location>
        <begin position="1"/>
        <end position="26"/>
    </location>
</feature>
<sequence length="395" mass="43573">MKQRGKVVVTHRTKRPTHSSTRKSSRREFLKTAVAAGIGAAAAATKFPSINIATAQAPIVWKMQSGWPSRDFFHESAIALAQKINEMSGGRIRVDLLPAGAVVGAFAISDAVSSGLLDAGHAVGVYSYSKSPTTSLFGTGPSFGMDAVDLLSWFYYGGGFEMYQDLIQNQLKLNYVAFLMGPFATQPLGWFRTPVLKPEQFKGTKYRTVGLSAELFADMGASVVILPGGEVVPALERGVIDAAEFNNPSSDKALGFPDVRKVYMLQSFHQPMEQFEVAINKGKWEALTPELKAVVRGAIFAESADYHFRAIARNSVDLEELETKRGVRVFTTPKEVLEAQLKAWDRLVEKHSSADPLFAKIVASQKAWAKRVVSWKLRIYVDNRIAYDHYFKGKQ</sequence>
<gene>
    <name evidence="5" type="ORF">E6H05_11265</name>
</gene>
<organism evidence="5 6">
    <name type="scientific">Candidatus Segetimicrobium genomatis</name>
    <dbReference type="NCBI Taxonomy" id="2569760"/>
    <lineage>
        <taxon>Bacteria</taxon>
        <taxon>Bacillati</taxon>
        <taxon>Candidatus Sysuimicrobiota</taxon>
        <taxon>Candidatus Sysuimicrobiia</taxon>
        <taxon>Candidatus Sysuimicrobiales</taxon>
        <taxon>Candidatus Segetimicrobiaceae</taxon>
        <taxon>Candidatus Segetimicrobium</taxon>
    </lineage>
</organism>
<proteinExistence type="predicted"/>
<feature type="binding site" evidence="2">
    <location>
        <position position="207"/>
    </location>
    <ligand>
        <name>substrate</name>
    </ligand>
</feature>
<evidence type="ECO:0000256" key="4">
    <source>
        <dbReference type="SAM" id="MobiDB-lite"/>
    </source>
</evidence>
<dbReference type="PANTHER" id="PTHR33376:SF5">
    <property type="entry name" value="EXTRACYTOPLASMIC SOLUTE RECEPTOR PROTEIN"/>
    <property type="match status" value="1"/>
</dbReference>
<feature type="binding site" evidence="3">
    <location>
        <position position="244"/>
    </location>
    <ligand>
        <name>substrate</name>
    </ligand>
</feature>
<dbReference type="InterPro" id="IPR038404">
    <property type="entry name" value="TRAP_DctP_sf"/>
</dbReference>
<keyword evidence="3" id="KW-0479">Metal-binding</keyword>
<dbReference type="PANTHER" id="PTHR33376">
    <property type="match status" value="1"/>
</dbReference>
<dbReference type="Gene3D" id="3.40.190.170">
    <property type="entry name" value="Bacterial extracellular solute-binding protein, family 7"/>
    <property type="match status" value="1"/>
</dbReference>
<dbReference type="PROSITE" id="PS51318">
    <property type="entry name" value="TAT"/>
    <property type="match status" value="1"/>
</dbReference>
<evidence type="ECO:0000313" key="6">
    <source>
        <dbReference type="Proteomes" id="UP000318834"/>
    </source>
</evidence>
<reference evidence="5 6" key="1">
    <citation type="journal article" date="2019" name="Nat. Microbiol.">
        <title>Mediterranean grassland soil C-N compound turnover is dependent on rainfall and depth, and is mediated by genomically divergent microorganisms.</title>
        <authorList>
            <person name="Diamond S."/>
            <person name="Andeer P.F."/>
            <person name="Li Z."/>
            <person name="Crits-Christoph A."/>
            <person name="Burstein D."/>
            <person name="Anantharaman K."/>
            <person name="Lane K.R."/>
            <person name="Thomas B.C."/>
            <person name="Pan C."/>
            <person name="Northen T.R."/>
            <person name="Banfield J.F."/>
        </authorList>
    </citation>
    <scope>NUCLEOTIDE SEQUENCE [LARGE SCALE GENOMIC DNA]</scope>
    <source>
        <strain evidence="5">NP_8</strain>
    </source>
</reference>
<dbReference type="InterPro" id="IPR006311">
    <property type="entry name" value="TAT_signal"/>
</dbReference>
<dbReference type="Gene3D" id="3.40.190.10">
    <property type="entry name" value="Periplasmic binding protein-like II"/>
    <property type="match status" value="1"/>
</dbReference>
<feature type="binding site" evidence="3">
    <location>
        <position position="245"/>
    </location>
    <ligand>
        <name>Na(+)</name>
        <dbReference type="ChEBI" id="CHEBI:29101"/>
    </ligand>
</feature>
<evidence type="ECO:0000256" key="1">
    <source>
        <dbReference type="ARBA" id="ARBA00022729"/>
    </source>
</evidence>
<dbReference type="Pfam" id="PF03480">
    <property type="entry name" value="DctP"/>
    <property type="match status" value="1"/>
</dbReference>
<dbReference type="GO" id="GO:0031317">
    <property type="term" value="C:tripartite ATP-independent periplasmic transporter complex"/>
    <property type="evidence" value="ECO:0007669"/>
    <property type="project" value="InterPro"/>
</dbReference>
<feature type="binding site" evidence="3">
    <location>
        <position position="270"/>
    </location>
    <ligand>
        <name>substrate</name>
    </ligand>
</feature>
<dbReference type="InterPro" id="IPR018389">
    <property type="entry name" value="DctP_fam"/>
</dbReference>
<dbReference type="GO" id="GO:0055085">
    <property type="term" value="P:transmembrane transport"/>
    <property type="evidence" value="ECO:0007669"/>
    <property type="project" value="InterPro"/>
</dbReference>
<dbReference type="AlphaFoldDB" id="A0A537IMR7"/>
<dbReference type="InterPro" id="IPR026289">
    <property type="entry name" value="SBP_TakP-like"/>
</dbReference>
<dbReference type="GO" id="GO:0046872">
    <property type="term" value="F:metal ion binding"/>
    <property type="evidence" value="ECO:0007669"/>
    <property type="project" value="UniProtKB-KW"/>
</dbReference>
<name>A0A537IMR7_9BACT</name>